<evidence type="ECO:0000313" key="15">
    <source>
        <dbReference type="EMBL" id="SDZ04543.1"/>
    </source>
</evidence>
<dbReference type="Pfam" id="PF02463">
    <property type="entry name" value="SMC_N"/>
    <property type="match status" value="1"/>
</dbReference>
<keyword evidence="9 12" id="KW-0238">DNA-binding</keyword>
<dbReference type="STRING" id="159292.SAMN05192546_10793"/>
<dbReference type="PROSITE" id="PS00618">
    <property type="entry name" value="RECF_2"/>
    <property type="match status" value="1"/>
</dbReference>
<dbReference type="InterPro" id="IPR042174">
    <property type="entry name" value="RecF_2"/>
</dbReference>
<dbReference type="GO" id="GO:0009432">
    <property type="term" value="P:SOS response"/>
    <property type="evidence" value="ECO:0007669"/>
    <property type="project" value="UniProtKB-UniRule"/>
</dbReference>
<proteinExistence type="inferred from homology"/>
<evidence type="ECO:0000256" key="10">
    <source>
        <dbReference type="ARBA" id="ARBA00023204"/>
    </source>
</evidence>
<dbReference type="GO" id="GO:0005524">
    <property type="term" value="F:ATP binding"/>
    <property type="evidence" value="ECO:0007669"/>
    <property type="project" value="UniProtKB-UniRule"/>
</dbReference>
<protein>
    <recommendedName>
        <fullName evidence="3 12">DNA replication and repair protein RecF</fullName>
    </recommendedName>
</protein>
<comment type="function">
    <text evidence="12 13">The RecF protein is involved in DNA metabolism; it is required for DNA replication and normal SOS inducibility. RecF binds preferentially to single-stranded, linear DNA. It also seems to bind ATP.</text>
</comment>
<dbReference type="InterPro" id="IPR027417">
    <property type="entry name" value="P-loop_NTPase"/>
</dbReference>
<keyword evidence="8 12" id="KW-0067">ATP-binding</keyword>
<evidence type="ECO:0000256" key="6">
    <source>
        <dbReference type="ARBA" id="ARBA00022741"/>
    </source>
</evidence>
<organism evidence="15 16">
    <name type="scientific">Tindallia californiensis</name>
    <dbReference type="NCBI Taxonomy" id="159292"/>
    <lineage>
        <taxon>Bacteria</taxon>
        <taxon>Bacillati</taxon>
        <taxon>Bacillota</taxon>
        <taxon>Clostridia</taxon>
        <taxon>Peptostreptococcales</taxon>
        <taxon>Tindalliaceae</taxon>
        <taxon>Tindallia</taxon>
    </lineage>
</organism>
<dbReference type="GO" id="GO:0005737">
    <property type="term" value="C:cytoplasm"/>
    <property type="evidence" value="ECO:0007669"/>
    <property type="project" value="UniProtKB-SubCell"/>
</dbReference>
<keyword evidence="7 12" id="KW-0227">DNA damage</keyword>
<dbReference type="PANTHER" id="PTHR32182:SF0">
    <property type="entry name" value="DNA REPLICATION AND REPAIR PROTEIN RECF"/>
    <property type="match status" value="1"/>
</dbReference>
<evidence type="ECO:0000259" key="14">
    <source>
        <dbReference type="Pfam" id="PF02463"/>
    </source>
</evidence>
<dbReference type="Proteomes" id="UP000199230">
    <property type="component" value="Unassembled WGS sequence"/>
</dbReference>
<dbReference type="CDD" id="cd03242">
    <property type="entry name" value="ABC_RecF"/>
    <property type="match status" value="1"/>
</dbReference>
<dbReference type="InterPro" id="IPR003395">
    <property type="entry name" value="RecF/RecN/SMC_N"/>
</dbReference>
<keyword evidence="16" id="KW-1185">Reference proteome</keyword>
<evidence type="ECO:0000256" key="4">
    <source>
        <dbReference type="ARBA" id="ARBA00022490"/>
    </source>
</evidence>
<dbReference type="GO" id="GO:0006302">
    <property type="term" value="P:double-strand break repair"/>
    <property type="evidence" value="ECO:0007669"/>
    <property type="project" value="TreeGrafter"/>
</dbReference>
<dbReference type="Gene3D" id="3.40.50.300">
    <property type="entry name" value="P-loop containing nucleotide triphosphate hydrolases"/>
    <property type="match status" value="1"/>
</dbReference>
<evidence type="ECO:0000256" key="7">
    <source>
        <dbReference type="ARBA" id="ARBA00022763"/>
    </source>
</evidence>
<keyword evidence="6 12" id="KW-0547">Nucleotide-binding</keyword>
<keyword evidence="11 12" id="KW-0742">SOS response</keyword>
<dbReference type="HAMAP" id="MF_00365">
    <property type="entry name" value="RecF"/>
    <property type="match status" value="1"/>
</dbReference>
<sequence>MLLNSVKIKNYRNYDQEEMTFGPGLNVFIGENAQGKTNLLEALYLCATLRSFRTRKDRELIKKEEDQAYIKLEVSSQEGEKTLEMLLKKDQKKRVKKNGLSVTSISDLLGTVKAVLFSPEDLKIVKDSPLERRQFMDSEIIQTSPRYYHSLKSYQKIVKQRNQLLKKMDVNEEQLMVWDQQLSEYASMVLQLRHQFLSELLALAKPIHQAITEGKEALDLEYSPGIKLPKDWYRYAQVDLRDYIQGEMERYRKKDLYHRTTHLGPHRDDIHFMINGMEVRRFGSQGQKRTVVLSLKLAVLEWVKKESGEYPVLMLDDVTSELDHKRQEYLLHYLKPIQTFITTTHFDEKMKKNSEGSFFLIQDGKIKKKTW</sequence>
<keyword evidence="5 12" id="KW-0235">DNA replication</keyword>
<dbReference type="AlphaFoldDB" id="A0A1H3PU99"/>
<gene>
    <name evidence="12" type="primary">recF</name>
    <name evidence="15" type="ORF">SAMN05192546_10793</name>
</gene>
<reference evidence="15 16" key="1">
    <citation type="submission" date="2016-10" db="EMBL/GenBank/DDBJ databases">
        <authorList>
            <person name="de Groot N.N."/>
        </authorList>
    </citation>
    <scope>NUCLEOTIDE SEQUENCE [LARGE SCALE GENOMIC DNA]</scope>
    <source>
        <strain evidence="15 16">APO</strain>
    </source>
</reference>
<dbReference type="NCBIfam" id="TIGR00611">
    <property type="entry name" value="recf"/>
    <property type="match status" value="1"/>
</dbReference>
<name>A0A1H3PU99_9FIRM</name>
<evidence type="ECO:0000256" key="9">
    <source>
        <dbReference type="ARBA" id="ARBA00023125"/>
    </source>
</evidence>
<comment type="similarity">
    <text evidence="2 12 13">Belongs to the RecF family.</text>
</comment>
<dbReference type="SUPFAM" id="SSF52540">
    <property type="entry name" value="P-loop containing nucleoside triphosphate hydrolases"/>
    <property type="match status" value="1"/>
</dbReference>
<dbReference type="InterPro" id="IPR018078">
    <property type="entry name" value="DNA-binding_RecF_CS"/>
</dbReference>
<dbReference type="InterPro" id="IPR001238">
    <property type="entry name" value="DNA-binding_RecF"/>
</dbReference>
<dbReference type="GO" id="GO:0006260">
    <property type="term" value="P:DNA replication"/>
    <property type="evidence" value="ECO:0007669"/>
    <property type="project" value="UniProtKB-UniRule"/>
</dbReference>
<comment type="subcellular location">
    <subcellularLocation>
        <location evidence="1 12 13">Cytoplasm</location>
    </subcellularLocation>
</comment>
<evidence type="ECO:0000256" key="3">
    <source>
        <dbReference type="ARBA" id="ARBA00020170"/>
    </source>
</evidence>
<dbReference type="PANTHER" id="PTHR32182">
    <property type="entry name" value="DNA REPLICATION AND REPAIR PROTEIN RECF"/>
    <property type="match status" value="1"/>
</dbReference>
<evidence type="ECO:0000256" key="1">
    <source>
        <dbReference type="ARBA" id="ARBA00004496"/>
    </source>
</evidence>
<dbReference type="PROSITE" id="PS00617">
    <property type="entry name" value="RECF_1"/>
    <property type="match status" value="1"/>
</dbReference>
<dbReference type="RefSeq" id="WP_176968380.1">
    <property type="nucleotide sequence ID" value="NZ_FNPV01000007.1"/>
</dbReference>
<evidence type="ECO:0000256" key="13">
    <source>
        <dbReference type="RuleBase" id="RU000578"/>
    </source>
</evidence>
<evidence type="ECO:0000256" key="2">
    <source>
        <dbReference type="ARBA" id="ARBA00008016"/>
    </source>
</evidence>
<dbReference type="GO" id="GO:0000731">
    <property type="term" value="P:DNA synthesis involved in DNA repair"/>
    <property type="evidence" value="ECO:0007669"/>
    <property type="project" value="TreeGrafter"/>
</dbReference>
<feature type="binding site" evidence="12">
    <location>
        <begin position="30"/>
        <end position="37"/>
    </location>
    <ligand>
        <name>ATP</name>
        <dbReference type="ChEBI" id="CHEBI:30616"/>
    </ligand>
</feature>
<feature type="domain" description="RecF/RecN/SMC N-terminal" evidence="14">
    <location>
        <begin position="3"/>
        <end position="354"/>
    </location>
</feature>
<evidence type="ECO:0000256" key="5">
    <source>
        <dbReference type="ARBA" id="ARBA00022705"/>
    </source>
</evidence>
<dbReference type="Gene3D" id="1.20.1050.90">
    <property type="entry name" value="RecF/RecN/SMC, N-terminal domain"/>
    <property type="match status" value="1"/>
</dbReference>
<evidence type="ECO:0000256" key="12">
    <source>
        <dbReference type="HAMAP-Rule" id="MF_00365"/>
    </source>
</evidence>
<evidence type="ECO:0000313" key="16">
    <source>
        <dbReference type="Proteomes" id="UP000199230"/>
    </source>
</evidence>
<evidence type="ECO:0000256" key="11">
    <source>
        <dbReference type="ARBA" id="ARBA00023236"/>
    </source>
</evidence>
<keyword evidence="4 12" id="KW-0963">Cytoplasm</keyword>
<evidence type="ECO:0000256" key="8">
    <source>
        <dbReference type="ARBA" id="ARBA00022840"/>
    </source>
</evidence>
<accession>A0A1H3PU99</accession>
<dbReference type="GO" id="GO:0003697">
    <property type="term" value="F:single-stranded DNA binding"/>
    <property type="evidence" value="ECO:0007669"/>
    <property type="project" value="UniProtKB-UniRule"/>
</dbReference>
<dbReference type="EMBL" id="FNPV01000007">
    <property type="protein sequence ID" value="SDZ04543.1"/>
    <property type="molecule type" value="Genomic_DNA"/>
</dbReference>
<keyword evidence="10 12" id="KW-0234">DNA repair</keyword>